<evidence type="ECO:0000256" key="1">
    <source>
        <dbReference type="SAM" id="MobiDB-lite"/>
    </source>
</evidence>
<feature type="compositionally biased region" description="Low complexity" evidence="1">
    <location>
        <begin position="1"/>
        <end position="10"/>
    </location>
</feature>
<feature type="region of interest" description="Disordered" evidence="1">
    <location>
        <begin position="1"/>
        <end position="91"/>
    </location>
</feature>
<gene>
    <name evidence="2" type="ORF">NIDE0464</name>
</gene>
<dbReference type="AlphaFoldDB" id="D8PAI0"/>
<dbReference type="STRING" id="330214.NIDE0464"/>
<accession>D8PAI0</accession>
<dbReference type="EMBL" id="FP929003">
    <property type="protein sequence ID" value="CBK40239.1"/>
    <property type="molecule type" value="Genomic_DNA"/>
</dbReference>
<dbReference type="Proteomes" id="UP000001660">
    <property type="component" value="Chromosome"/>
</dbReference>
<evidence type="ECO:0000313" key="3">
    <source>
        <dbReference type="Proteomes" id="UP000001660"/>
    </source>
</evidence>
<reference evidence="2 3" key="1">
    <citation type="journal article" date="2010" name="Proc. Natl. Acad. Sci. U.S.A.">
        <title>A Nitrospira metagenome illuminates the physiology and evolution of globally important nitrite-oxidizing bacteria.</title>
        <authorList>
            <person name="Lucker S."/>
            <person name="Wagner M."/>
            <person name="Maixner F."/>
            <person name="Pelletier E."/>
            <person name="Koch H."/>
            <person name="Vacherie B."/>
            <person name="Rattei T."/>
            <person name="Sinninghe Damste J."/>
            <person name="Spieck E."/>
            <person name="Le Paslier D."/>
            <person name="Daims H."/>
        </authorList>
    </citation>
    <scope>NUCLEOTIDE SEQUENCE [LARGE SCALE GENOMIC DNA]</scope>
</reference>
<feature type="compositionally biased region" description="Basic and acidic residues" evidence="1">
    <location>
        <begin position="11"/>
        <end position="21"/>
    </location>
</feature>
<protein>
    <submittedName>
        <fullName evidence="2">Uncharacterized protein</fullName>
    </submittedName>
</protein>
<name>D8PAI0_9BACT</name>
<proteinExistence type="predicted"/>
<dbReference type="HOGENOM" id="CLU_2421506_0_0_0"/>
<organism evidence="2 3">
    <name type="scientific">Nitrospira defluvii</name>
    <dbReference type="NCBI Taxonomy" id="330214"/>
    <lineage>
        <taxon>Bacteria</taxon>
        <taxon>Pseudomonadati</taxon>
        <taxon>Nitrospirota</taxon>
        <taxon>Nitrospiria</taxon>
        <taxon>Nitrospirales</taxon>
        <taxon>Nitrospiraceae</taxon>
        <taxon>Nitrospira</taxon>
    </lineage>
</organism>
<dbReference type="KEGG" id="nde:NIDE0464"/>
<sequence>MAPACQPQQQEEAHGERDEGKGNASQNPVGGSVRGRDRGGEEPGVSSWHLRRGVVIESGLTAPRGLWGGSCSAWCGGLSSTARSRRRRPRR</sequence>
<evidence type="ECO:0000313" key="2">
    <source>
        <dbReference type="EMBL" id="CBK40239.1"/>
    </source>
</evidence>
<keyword evidence="3" id="KW-1185">Reference proteome</keyword>